<feature type="chain" id="PRO_5016294698" description="SH3b domain-containing protein" evidence="4">
    <location>
        <begin position="32"/>
        <end position="1390"/>
    </location>
</feature>
<dbReference type="CDD" id="cd02696">
    <property type="entry name" value="MurNAc-LAA"/>
    <property type="match status" value="1"/>
</dbReference>
<dbReference type="GO" id="GO:0030288">
    <property type="term" value="C:outer membrane-bounded periplasmic space"/>
    <property type="evidence" value="ECO:0007669"/>
    <property type="project" value="TreeGrafter"/>
</dbReference>
<dbReference type="Proteomes" id="UP000248214">
    <property type="component" value="Unassembled WGS sequence"/>
</dbReference>
<feature type="compositionally biased region" description="Basic and acidic residues" evidence="3">
    <location>
        <begin position="480"/>
        <end position="507"/>
    </location>
</feature>
<feature type="compositionally biased region" description="Acidic residues" evidence="3">
    <location>
        <begin position="508"/>
        <end position="526"/>
    </location>
</feature>
<dbReference type="InterPro" id="IPR050695">
    <property type="entry name" value="N-acetylmuramoyl_amidase_3"/>
</dbReference>
<dbReference type="PROSITE" id="PS51781">
    <property type="entry name" value="SH3B"/>
    <property type="match status" value="2"/>
</dbReference>
<evidence type="ECO:0000256" key="3">
    <source>
        <dbReference type="SAM" id="MobiDB-lite"/>
    </source>
</evidence>
<name>A0A323TBR8_9BACI</name>
<keyword evidence="7" id="KW-1185">Reference proteome</keyword>
<dbReference type="Gene3D" id="1.10.101.10">
    <property type="entry name" value="PGBD-like superfamily/PGBD"/>
    <property type="match status" value="7"/>
</dbReference>
<feature type="compositionally biased region" description="Acidic residues" evidence="3">
    <location>
        <begin position="250"/>
        <end position="291"/>
    </location>
</feature>
<feature type="region of interest" description="Disordered" evidence="3">
    <location>
        <begin position="249"/>
        <end position="571"/>
    </location>
</feature>
<evidence type="ECO:0000259" key="5">
    <source>
        <dbReference type="PROSITE" id="PS51781"/>
    </source>
</evidence>
<dbReference type="InterPro" id="IPR036366">
    <property type="entry name" value="PGBDSf"/>
</dbReference>
<dbReference type="InterPro" id="IPR003646">
    <property type="entry name" value="SH3-like_bac-type"/>
</dbReference>
<evidence type="ECO:0000256" key="4">
    <source>
        <dbReference type="SAM" id="SignalP"/>
    </source>
</evidence>
<dbReference type="SMART" id="SM00287">
    <property type="entry name" value="SH3b"/>
    <property type="match status" value="2"/>
</dbReference>
<dbReference type="Pfam" id="PF08239">
    <property type="entry name" value="SH3_3"/>
    <property type="match status" value="2"/>
</dbReference>
<protein>
    <recommendedName>
        <fullName evidence="5">SH3b domain-containing protein</fullName>
    </recommendedName>
</protein>
<feature type="compositionally biased region" description="Acidic residues" evidence="3">
    <location>
        <begin position="461"/>
        <end position="479"/>
    </location>
</feature>
<feature type="compositionally biased region" description="Acidic residues" evidence="3">
    <location>
        <begin position="314"/>
        <end position="326"/>
    </location>
</feature>
<dbReference type="GO" id="GO:0008745">
    <property type="term" value="F:N-acetylmuramoyl-L-alanine amidase activity"/>
    <property type="evidence" value="ECO:0007669"/>
    <property type="project" value="InterPro"/>
</dbReference>
<evidence type="ECO:0000256" key="1">
    <source>
        <dbReference type="ARBA" id="ARBA00022801"/>
    </source>
</evidence>
<feature type="domain" description="SH3b" evidence="5">
    <location>
        <begin position="1135"/>
        <end position="1203"/>
    </location>
</feature>
<comment type="caution">
    <text evidence="6">The sequence shown here is derived from an EMBL/GenBank/DDBJ whole genome shotgun (WGS) entry which is preliminary data.</text>
</comment>
<feature type="compositionally biased region" description="Basic and acidic residues" evidence="3">
    <location>
        <begin position="292"/>
        <end position="313"/>
    </location>
</feature>
<dbReference type="Pfam" id="PF01520">
    <property type="entry name" value="Amidase_3"/>
    <property type="match status" value="1"/>
</dbReference>
<feature type="compositionally biased region" description="Basic and acidic residues" evidence="3">
    <location>
        <begin position="386"/>
        <end position="416"/>
    </location>
</feature>
<dbReference type="Gene3D" id="2.30.30.40">
    <property type="entry name" value="SH3 Domains"/>
    <property type="match status" value="2"/>
</dbReference>
<organism evidence="6 7">
    <name type="scientific">Salipaludibacillus keqinensis</name>
    <dbReference type="NCBI Taxonomy" id="2045207"/>
    <lineage>
        <taxon>Bacteria</taxon>
        <taxon>Bacillati</taxon>
        <taxon>Bacillota</taxon>
        <taxon>Bacilli</taxon>
        <taxon>Bacillales</taxon>
        <taxon>Bacillaceae</taxon>
    </lineage>
</organism>
<gene>
    <name evidence="6" type="ORF">CR194_12780</name>
</gene>
<dbReference type="GO" id="GO:0009253">
    <property type="term" value="P:peptidoglycan catabolic process"/>
    <property type="evidence" value="ECO:0007669"/>
    <property type="project" value="InterPro"/>
</dbReference>
<feature type="compositionally biased region" description="Acidic residues" evidence="3">
    <location>
        <begin position="361"/>
        <end position="373"/>
    </location>
</feature>
<feature type="compositionally biased region" description="Basic and acidic residues" evidence="3">
    <location>
        <begin position="527"/>
        <end position="547"/>
    </location>
</feature>
<evidence type="ECO:0000313" key="6">
    <source>
        <dbReference type="EMBL" id="PYZ92539.1"/>
    </source>
</evidence>
<dbReference type="InterPro" id="IPR002508">
    <property type="entry name" value="MurNAc-LAA_cat"/>
</dbReference>
<dbReference type="SUPFAM" id="SSF47090">
    <property type="entry name" value="PGBD-like"/>
    <property type="match status" value="7"/>
</dbReference>
<dbReference type="PANTHER" id="PTHR30404">
    <property type="entry name" value="N-ACETYLMURAMOYL-L-ALANINE AMIDASE"/>
    <property type="match status" value="1"/>
</dbReference>
<dbReference type="SMART" id="SM00646">
    <property type="entry name" value="Ami_3"/>
    <property type="match status" value="1"/>
</dbReference>
<feature type="compositionally biased region" description="Basic and acidic residues" evidence="3">
    <location>
        <begin position="339"/>
        <end position="360"/>
    </location>
</feature>
<keyword evidence="1" id="KW-0378">Hydrolase</keyword>
<feature type="compositionally biased region" description="Basic and acidic residues" evidence="3">
    <location>
        <begin position="433"/>
        <end position="460"/>
    </location>
</feature>
<proteinExistence type="predicted"/>
<dbReference type="Gene3D" id="3.40.630.40">
    <property type="entry name" value="Zn-dependent exopeptidases"/>
    <property type="match status" value="1"/>
</dbReference>
<evidence type="ECO:0000313" key="7">
    <source>
        <dbReference type="Proteomes" id="UP000248214"/>
    </source>
</evidence>
<dbReference type="EMBL" id="PDOD01000003">
    <property type="protein sequence ID" value="PYZ92539.1"/>
    <property type="molecule type" value="Genomic_DNA"/>
</dbReference>
<reference evidence="6 7" key="1">
    <citation type="submission" date="2017-10" db="EMBL/GenBank/DDBJ databases">
        <title>Bacillus sp. nov., a halophilic bacterium isolated from a Keqin Lake.</title>
        <authorList>
            <person name="Wang H."/>
        </authorList>
    </citation>
    <scope>NUCLEOTIDE SEQUENCE [LARGE SCALE GENOMIC DNA]</scope>
    <source>
        <strain evidence="6 7">KQ-12</strain>
    </source>
</reference>
<keyword evidence="4" id="KW-0732">Signal</keyword>
<dbReference type="Pfam" id="PF01471">
    <property type="entry name" value="PG_binding_1"/>
    <property type="match status" value="7"/>
</dbReference>
<dbReference type="InterPro" id="IPR036365">
    <property type="entry name" value="PGBD-like_sf"/>
</dbReference>
<keyword evidence="2" id="KW-0961">Cell wall biogenesis/degradation</keyword>
<feature type="domain" description="SH3b" evidence="5">
    <location>
        <begin position="1060"/>
        <end position="1123"/>
    </location>
</feature>
<dbReference type="SUPFAM" id="SSF53187">
    <property type="entry name" value="Zn-dependent exopeptidases"/>
    <property type="match status" value="1"/>
</dbReference>
<dbReference type="GO" id="GO:0071555">
    <property type="term" value="P:cell wall organization"/>
    <property type="evidence" value="ECO:0007669"/>
    <property type="project" value="UniProtKB-KW"/>
</dbReference>
<evidence type="ECO:0000256" key="2">
    <source>
        <dbReference type="ARBA" id="ARBA00023316"/>
    </source>
</evidence>
<feature type="signal peptide" evidence="4">
    <location>
        <begin position="1"/>
        <end position="31"/>
    </location>
</feature>
<accession>A0A323TBR8</accession>
<dbReference type="InterPro" id="IPR002477">
    <property type="entry name" value="Peptidoglycan-bd-like"/>
</dbReference>
<sequence length="1390" mass="151631">MKCVSKRTIRQITVVHLALLLFFSSVLPAAAGDLEGLFTEKDEETSFLTVQPKVFNQSSEESITLSYEGVEENLVLYLLNSEEENLGKVTDVMNEEEESFLFEWDFSIKNDTEEEVIHLEDDVYHLALIDESSENEDNVVEKTAFVHNSEQPAIEWNEVYSEDKVTLEDNILEGTVQSSLISMGLDTSTLDFSFELEKDGDVYEESHLDLAQDGSFLLEDSFKIGTTTATFFVRDLAGNEYKEELVFELREEEEDVEEDGKEEESTETSDEQVESEDASNETNEDSNEETASEDKESNSSESTSDKDEEKNEENQSDENVENEDASNETNEASNEETASEDKESDSSESTSDKDEEKNEENQSDENVENEDASNETNEASNEETASEDKESNSSESTSDKDEEKNEENQSDEKVENVDASNETNEASNEETLSEDKESDSSESTSDKDEEKNEQRQSDEKVESEEDSNETNEASNEETAFEDKKNDSSESTSDKDEEKNEQRQSDEKVESEEDSNETNEASNEETAFEDKKNDSSESTSDKDEEKNQEVQSDESFQSFSMTTATPTLTDSETVELKENLTELGFGSFPSDPSTTYGPVTMGVVEEFQASHNLPITGLADTQTLNTIDSALNNDFYDGASGDYIRDLKLDLTNLGFGNFPSSPSDRYGPVTMGVVEDFQRAYSLPVTGIADSETLAAIDAALASAFFDGAAGDHVTDLKIDLTNLGFGNFPSSPSNRYGPVTMGVVEDFQRAYSLPVTGIADSETLAAIDAALASAFFNGAAGDHVTDLKIDLTNLGFGNFPSSPSNRYGPVTMGVVEDFQRDFGLNVTGIANSETLAAIDAALASAFFDGAAGDHITDLKIDLTNLGFGNFPSNPSNRFGPVTMGVVEDFQREYGLNVTGIPDSNSLATIEQALTTAFFDGASGSHITQLKMDLTHLGFGSFPTNPSNRYGPVTMGVVEDFQQYYGLDISGIADEETLSFIDSTLNSPYTNGERGSHIVELKENLTALGYGNFPTNPSNSYSSVTAGVVSEFQRSNELVDNGIADGPTLAMISSLLEETAQTGVITASSLNVRSGPSTSYGVVGQLTNGSVVSILSESSNGWYRISFNGGTAYVSGSFVDIPSEDSSDEDFVGSAVIGYVNGPSLNVRSGPGTSYGQVDSLSRDDRVEILSTYSRSGQNSWHQIKYDNNKTGYVSAGYIQLASKSSASSGPLAGKTIVLDAGHGAQDSGGIGGGMLEKDVVLDISLRAEELLRQAGAEVIMIRRTDFFLSLSQRSFIGNRSGADAFVSVHTNVFNGSANGTETFWHGKYERANSIRLAHALQDATVAKMGTHYRRVEEGNYHVIRETQIPSALLEVAFKDYPADAAKLRQDSYRQRSAEAIRDAMINYFR</sequence>
<dbReference type="PANTHER" id="PTHR30404:SF0">
    <property type="entry name" value="N-ACETYLMURAMOYL-L-ALANINE AMIDASE AMIC"/>
    <property type="match status" value="1"/>
</dbReference>
<feature type="compositionally biased region" description="Polar residues" evidence="3">
    <location>
        <begin position="548"/>
        <end position="570"/>
    </location>
</feature>